<evidence type="ECO:0000313" key="1">
    <source>
        <dbReference type="EMBL" id="AJR28468.1"/>
    </source>
</evidence>
<reference evidence="1 2" key="1">
    <citation type="journal article" date="2015" name="PLoS Pathog.">
        <title>Evolution of genome size and complexity in the rhabdoviridae.</title>
        <authorList>
            <person name="Walker P.J."/>
            <person name="Firth C."/>
            <person name="Widen S.G."/>
            <person name="Blasdell K.R."/>
            <person name="Guzman H."/>
            <person name="Wood T.G."/>
            <person name="Paradkar P.N."/>
            <person name="Holmes E.C."/>
            <person name="Tesh R.B."/>
            <person name="Vasilakis N."/>
        </authorList>
    </citation>
    <scope>NUCLEOTIDE SEQUENCE [LARGE SCALE GENOMIC DNA]</scope>
    <source>
        <strain evidence="1">Mn936-77</strain>
    </source>
</reference>
<dbReference type="KEGG" id="vg:37627525"/>
<dbReference type="EMBL" id="KM205008">
    <property type="protein sequence ID" value="AJR28468.1"/>
    <property type="molecule type" value="Viral_cRNA"/>
</dbReference>
<name>A0A0D3R1E0_9RHAB</name>
<keyword evidence="2" id="KW-1185">Reference proteome</keyword>
<dbReference type="RefSeq" id="YP_009362122.1">
    <property type="nucleotide sequence ID" value="NC_034531.1"/>
</dbReference>
<accession>A0A0D3R1E0</accession>
<protein>
    <submittedName>
        <fullName evidence="1">Uncharacterized protein</fullName>
    </submittedName>
</protein>
<dbReference type="GeneID" id="37627525"/>
<dbReference type="Proteomes" id="UP000133552">
    <property type="component" value="Segment"/>
</dbReference>
<evidence type="ECO:0000313" key="2">
    <source>
        <dbReference type="Proteomes" id="UP000133552"/>
    </source>
</evidence>
<sequence length="170" mass="19551">MFILLSTDLIISCMIKMDFYYINLYLEFSLPKSAYCYAALIHIEKRLQDIISKKYKILSGIISGWAISNLEVVPGNYGLVECQSIIQDAIQIKFDPTSVCNDLVVNKRFELKVLQWVIPIKLLLEVNRSHFPIGSRLTSLWGRRGDSFMIHDEMWDIKTVANRLGFADAI</sequence>
<organism evidence="1 2">
    <name type="scientific">Manitoba virus</name>
    <dbReference type="NCBI Taxonomy" id="1272949"/>
    <lineage>
        <taxon>Viruses</taxon>
        <taxon>Riboviria</taxon>
        <taxon>Orthornavirae</taxon>
        <taxon>Negarnaviricota</taxon>
        <taxon>Haploviricotina</taxon>
        <taxon>Monjiviricetes</taxon>
        <taxon>Mononegavirales</taxon>
        <taxon>Rhabdoviridae</taxon>
        <taxon>Alpharhabdovirinae</taxon>
        <taxon>Hapavirus</taxon>
        <taxon>Hapavirus manitoba</taxon>
    </lineage>
</organism>
<proteinExistence type="predicted"/>